<dbReference type="AlphaFoldDB" id="A0A7C9GMV4"/>
<sequence length="66" mass="6709">MSTDTDPTAELTAHALAERLESALARIDTAMAARAAEAAAATRRLAALQAAAADAVAVLDTMIGDR</sequence>
<keyword evidence="2" id="KW-1185">Reference proteome</keyword>
<reference evidence="1 2" key="1">
    <citation type="submission" date="2019-09" db="EMBL/GenBank/DDBJ databases">
        <title>Polymorphobacter sp. isolated from a lake in China.</title>
        <authorList>
            <person name="Liu Z."/>
        </authorList>
    </citation>
    <scope>NUCLEOTIDE SEQUENCE [LARGE SCALE GENOMIC DNA]</scope>
    <source>
        <strain evidence="1 2">D40P</strain>
    </source>
</reference>
<evidence type="ECO:0008006" key="3">
    <source>
        <dbReference type="Google" id="ProtNLM"/>
    </source>
</evidence>
<proteinExistence type="predicted"/>
<protein>
    <recommendedName>
        <fullName evidence="3">DUF4164 family protein</fullName>
    </recommendedName>
</protein>
<dbReference type="Proteomes" id="UP000481327">
    <property type="component" value="Unassembled WGS sequence"/>
</dbReference>
<organism evidence="1 2">
    <name type="scientific">Sandarakinorhabdus fusca</name>
    <dbReference type="NCBI Taxonomy" id="1439888"/>
    <lineage>
        <taxon>Bacteria</taxon>
        <taxon>Pseudomonadati</taxon>
        <taxon>Pseudomonadota</taxon>
        <taxon>Alphaproteobacteria</taxon>
        <taxon>Sphingomonadales</taxon>
        <taxon>Sphingosinicellaceae</taxon>
        <taxon>Sandarakinorhabdus</taxon>
    </lineage>
</organism>
<comment type="caution">
    <text evidence="1">The sequence shown here is derived from an EMBL/GenBank/DDBJ whole genome shotgun (WGS) entry which is preliminary data.</text>
</comment>
<evidence type="ECO:0000313" key="1">
    <source>
        <dbReference type="EMBL" id="MQT16312.1"/>
    </source>
</evidence>
<gene>
    <name evidence="1" type="ORF">F3168_03450</name>
</gene>
<evidence type="ECO:0000313" key="2">
    <source>
        <dbReference type="Proteomes" id="UP000481327"/>
    </source>
</evidence>
<dbReference type="EMBL" id="WIOL01000001">
    <property type="protein sequence ID" value="MQT16312.1"/>
    <property type="molecule type" value="Genomic_DNA"/>
</dbReference>
<accession>A0A7C9GMV4</accession>
<name>A0A7C9GMV4_9SPHN</name>